<dbReference type="AlphaFoldDB" id="A0A1B7LC45"/>
<accession>A0A1B7LC45</accession>
<gene>
    <name evidence="1" type="ORF">A6M21_01055</name>
</gene>
<keyword evidence="1" id="KW-0808">Transferase</keyword>
<dbReference type="SUPFAM" id="SSF51161">
    <property type="entry name" value="Trimeric LpxA-like enzymes"/>
    <property type="match status" value="1"/>
</dbReference>
<dbReference type="InterPro" id="IPR050179">
    <property type="entry name" value="Trans_hexapeptide_repeat"/>
</dbReference>
<proteinExistence type="predicted"/>
<dbReference type="InterPro" id="IPR001451">
    <property type="entry name" value="Hexapep"/>
</dbReference>
<organism evidence="1 2">
    <name type="scientific">Desulfotomaculum copahuensis</name>
    <dbReference type="NCBI Taxonomy" id="1838280"/>
    <lineage>
        <taxon>Bacteria</taxon>
        <taxon>Bacillati</taxon>
        <taxon>Bacillota</taxon>
        <taxon>Clostridia</taxon>
        <taxon>Eubacteriales</taxon>
        <taxon>Desulfotomaculaceae</taxon>
        <taxon>Desulfotomaculum</taxon>
    </lineage>
</organism>
<dbReference type="PANTHER" id="PTHR43300:SF6">
    <property type="entry name" value="ACETYLTRANSFERASE YVOF-RELATED"/>
    <property type="match status" value="1"/>
</dbReference>
<dbReference type="GO" id="GO:0016740">
    <property type="term" value="F:transferase activity"/>
    <property type="evidence" value="ECO:0007669"/>
    <property type="project" value="UniProtKB-KW"/>
</dbReference>
<keyword evidence="2" id="KW-1185">Reference proteome</keyword>
<dbReference type="Gene3D" id="2.160.10.10">
    <property type="entry name" value="Hexapeptide repeat proteins"/>
    <property type="match status" value="1"/>
</dbReference>
<dbReference type="Pfam" id="PF00132">
    <property type="entry name" value="Hexapep"/>
    <property type="match status" value="1"/>
</dbReference>
<name>A0A1B7LC45_9FIRM</name>
<dbReference type="InterPro" id="IPR011004">
    <property type="entry name" value="Trimer_LpxA-like_sf"/>
</dbReference>
<dbReference type="CDD" id="cd04647">
    <property type="entry name" value="LbH_MAT_like"/>
    <property type="match status" value="1"/>
</dbReference>
<dbReference type="OrthoDB" id="9801697at2"/>
<protein>
    <submittedName>
        <fullName evidence="1">Acetyltransferase</fullName>
    </submittedName>
</protein>
<dbReference type="EMBL" id="LYVF01000184">
    <property type="protein sequence ID" value="OAT80249.1"/>
    <property type="molecule type" value="Genomic_DNA"/>
</dbReference>
<dbReference type="STRING" id="1838280.A6M21_01055"/>
<evidence type="ECO:0000313" key="2">
    <source>
        <dbReference type="Proteomes" id="UP000078532"/>
    </source>
</evidence>
<comment type="caution">
    <text evidence="1">The sequence shown here is derived from an EMBL/GenBank/DDBJ whole genome shotgun (WGS) entry which is preliminary data.</text>
</comment>
<dbReference type="PANTHER" id="PTHR43300">
    <property type="entry name" value="ACETYLTRANSFERASE"/>
    <property type="match status" value="1"/>
</dbReference>
<evidence type="ECO:0000313" key="1">
    <source>
        <dbReference type="EMBL" id="OAT80249.1"/>
    </source>
</evidence>
<sequence length="156" mass="17370">MQLWWRLVPPWRVVYHFIVITFCRFLPFLELKNCLYRRLLGMRVGRHASVGLMVMLDVFFPQFISIGENSIIGYNTTILCHEFLVPEYRTGRVEIGAGVLIGANCTILAGVRIGDGATVAAGSLVNRDVPPGVLAAGVPARIRSQRSEAGSRRKQD</sequence>
<dbReference type="Proteomes" id="UP000078532">
    <property type="component" value="Unassembled WGS sequence"/>
</dbReference>
<reference evidence="1 2" key="1">
    <citation type="submission" date="2016-04" db="EMBL/GenBank/DDBJ databases">
        <authorList>
            <person name="Evans L.H."/>
            <person name="Alamgir A."/>
            <person name="Owens N."/>
            <person name="Weber N.D."/>
            <person name="Virtaneva K."/>
            <person name="Barbian K."/>
            <person name="Babar A."/>
            <person name="Rosenke K."/>
        </authorList>
    </citation>
    <scope>NUCLEOTIDE SEQUENCE [LARGE SCALE GENOMIC DNA]</scope>
    <source>
        <strain evidence="1 2">LMa1</strain>
    </source>
</reference>